<dbReference type="InParanoid" id="A0A6J2XNL2"/>
<evidence type="ECO:0000256" key="1">
    <source>
        <dbReference type="ARBA" id="ARBA00005627"/>
    </source>
</evidence>
<feature type="region of interest" description="Disordered" evidence="3">
    <location>
        <begin position="615"/>
        <end position="660"/>
    </location>
</feature>
<comment type="similarity">
    <text evidence="1">Belongs to the TCP10 family.</text>
</comment>
<evidence type="ECO:0000259" key="4">
    <source>
        <dbReference type="Pfam" id="PF07202"/>
    </source>
</evidence>
<dbReference type="GO" id="GO:0060271">
    <property type="term" value="P:cilium assembly"/>
    <property type="evidence" value="ECO:0007669"/>
    <property type="project" value="TreeGrafter"/>
</dbReference>
<dbReference type="PANTHER" id="PTHR10331">
    <property type="entry name" value="T COMPLEX PROTEIN 10"/>
    <property type="match status" value="1"/>
</dbReference>
<dbReference type="InterPro" id="IPR047002">
    <property type="entry name" value="Tcp10_C_sf"/>
</dbReference>
<dbReference type="InterPro" id="IPR058029">
    <property type="entry name" value="Tubulin-bd_CENPJ"/>
</dbReference>
<name>A0A6J2XNL2_SITOR</name>
<accession>A0A6J2XNL2</accession>
<sequence>MLHSSSLNMVRLQELKLWQGNYDEHTQKNSDKKVVSEKDEKHLSESIFNTSIEKVDTTNWDKHEIVPSKPFEELLEEKIAQDLPIQIRNKPKRPFLKKGQGTARFKMAQYPTNIKQTSRLKDLTNSDRKGILKRATVQVQENINLTPLTVQECMKPRGTWKAAFENGSTEKKNQEEDRYDKFRRNLYFKSDENFNNHCKTDNASIFSGLNKSIMEKIKAYASKSFSPNEKLISNDIPENLLDIMIPYKKDPGEHILEEQKSERELKNFEMLEQKVENSSFCSTNTSVMNLLASTPQKNYSTTNITDKEILFVNDRQENIHLKLEEIAEKTDVLRNFLINLHKMELNDAHQNCNDFKDVSAHRSSKMTSRGTSFSDEETRWSSRSPSVVDNYTEYDSTCQSESVTRIDAGVNTSFDSFKLDDTVKNDEPCTECEVLKSKLLQKTKSFNNLQTEHEKLKKELNELDGKYNNIKKEMNNNEKKYTEQVAKLEEEMTSERKKYLKEKNYFENYIKDAQNRPSKKEREEISQLKQELADAKELLKLKDTKYGASQARLRTQVKQQEKELTELKATVEKLHKENAKLSSNQKYMRRPAEVKMLQEINKNLSKLTEETFKKKVEKSGKGNGDEKQNVVSDISIQGSETIKTTPKETEEKSVTTRSSRNSLKNDSVELNFINYDTVSIEKQYEHKFGNVASPRNTNCSATLDKSENVLPDGSIEISYSNGNLKTISSDGQLIKMKYFNGDTKETDLKNNIIKYHYASTNSLHTQYPDGSELLEYSEGQKCKKYPDGKTEVSYSDGSIRLIYPDGTEEQQFPDGRRTVKHDNGEQIIFLPNGQKEVHNQNYKRREYPDGTVRTLYKDGTVETVYSNGRVRLKDSDGVLVMDTYKK</sequence>
<dbReference type="GO" id="GO:0005813">
    <property type="term" value="C:centrosome"/>
    <property type="evidence" value="ECO:0007669"/>
    <property type="project" value="TreeGrafter"/>
</dbReference>
<dbReference type="GO" id="GO:0005814">
    <property type="term" value="C:centriole"/>
    <property type="evidence" value="ECO:0007669"/>
    <property type="project" value="TreeGrafter"/>
</dbReference>
<protein>
    <submittedName>
        <fullName evidence="7">Centromere protein J isoform X1</fullName>
    </submittedName>
</protein>
<evidence type="ECO:0000256" key="2">
    <source>
        <dbReference type="SAM" id="Coils"/>
    </source>
</evidence>
<dbReference type="OrthoDB" id="10252174at2759"/>
<feature type="compositionally biased region" description="Basic and acidic residues" evidence="3">
    <location>
        <begin position="645"/>
        <end position="654"/>
    </location>
</feature>
<evidence type="ECO:0000259" key="5">
    <source>
        <dbReference type="Pfam" id="PF25779"/>
    </source>
</evidence>
<dbReference type="Proteomes" id="UP000504635">
    <property type="component" value="Unplaced"/>
</dbReference>
<evidence type="ECO:0000313" key="7">
    <source>
        <dbReference type="RefSeq" id="XP_030753113.1"/>
    </source>
</evidence>
<keyword evidence="6" id="KW-1185">Reference proteome</keyword>
<dbReference type="GO" id="GO:0015631">
    <property type="term" value="F:tubulin binding"/>
    <property type="evidence" value="ECO:0007669"/>
    <property type="project" value="TreeGrafter"/>
</dbReference>
<feature type="coiled-coil region" evidence="2">
    <location>
        <begin position="439"/>
        <end position="584"/>
    </location>
</feature>
<feature type="compositionally biased region" description="Basic and acidic residues" evidence="3">
    <location>
        <begin position="615"/>
        <end position="628"/>
    </location>
</feature>
<reference evidence="7" key="1">
    <citation type="submission" date="2025-08" db="UniProtKB">
        <authorList>
            <consortium name="RefSeq"/>
        </authorList>
    </citation>
    <scope>IDENTIFICATION</scope>
    <source>
        <tissue evidence="7">Gonads</tissue>
    </source>
</reference>
<feature type="compositionally biased region" description="Polar residues" evidence="3">
    <location>
        <begin position="629"/>
        <end position="639"/>
    </location>
</feature>
<dbReference type="InterPro" id="IPR009852">
    <property type="entry name" value="CENPJ_C_dom"/>
</dbReference>
<dbReference type="AlphaFoldDB" id="A0A6J2XNL2"/>
<dbReference type="RefSeq" id="XP_030753113.1">
    <property type="nucleotide sequence ID" value="XM_030897253.1"/>
</dbReference>
<dbReference type="KEGG" id="soy:115880092"/>
<feature type="domain" description="Centromere protein J C-terminal" evidence="4">
    <location>
        <begin position="804"/>
        <end position="838"/>
    </location>
</feature>
<evidence type="ECO:0000313" key="6">
    <source>
        <dbReference type="Proteomes" id="UP000504635"/>
    </source>
</evidence>
<feature type="domain" description="Centromere protein J C-terminal" evidence="4">
    <location>
        <begin position="842"/>
        <end position="871"/>
    </location>
</feature>
<dbReference type="InterPro" id="IPR026581">
    <property type="entry name" value="TCP10L/CENPJ"/>
</dbReference>
<dbReference type="PANTHER" id="PTHR10331:SF6">
    <property type="entry name" value="SPINDLE ASSEMBLY ABNORMAL 4"/>
    <property type="match status" value="1"/>
</dbReference>
<dbReference type="Pfam" id="PF25779">
    <property type="entry name" value="Tubulin-bind_CPAP"/>
    <property type="match status" value="1"/>
</dbReference>
<organism evidence="6 7">
    <name type="scientific">Sitophilus oryzae</name>
    <name type="common">Rice weevil</name>
    <name type="synonym">Curculio oryzae</name>
    <dbReference type="NCBI Taxonomy" id="7048"/>
    <lineage>
        <taxon>Eukaryota</taxon>
        <taxon>Metazoa</taxon>
        <taxon>Ecdysozoa</taxon>
        <taxon>Arthropoda</taxon>
        <taxon>Hexapoda</taxon>
        <taxon>Insecta</taxon>
        <taxon>Pterygota</taxon>
        <taxon>Neoptera</taxon>
        <taxon>Endopterygota</taxon>
        <taxon>Coleoptera</taxon>
        <taxon>Polyphaga</taxon>
        <taxon>Cucujiformia</taxon>
        <taxon>Curculionidae</taxon>
        <taxon>Dryophthorinae</taxon>
        <taxon>Sitophilus</taxon>
    </lineage>
</organism>
<feature type="domain" description="CENPJ tubulin-binding region" evidence="5">
    <location>
        <begin position="68"/>
        <end position="106"/>
    </location>
</feature>
<dbReference type="GO" id="GO:0061511">
    <property type="term" value="P:centriole elongation"/>
    <property type="evidence" value="ECO:0007669"/>
    <property type="project" value="TreeGrafter"/>
</dbReference>
<evidence type="ECO:0000256" key="3">
    <source>
        <dbReference type="SAM" id="MobiDB-lite"/>
    </source>
</evidence>
<dbReference type="FunCoup" id="A0A6J2XNL2">
    <property type="interactions" value="29"/>
</dbReference>
<dbReference type="Pfam" id="PF07202">
    <property type="entry name" value="Tcp10_C"/>
    <property type="match status" value="2"/>
</dbReference>
<gene>
    <name evidence="7" type="primary">LOC115880092</name>
</gene>
<dbReference type="GeneID" id="115880092"/>
<keyword evidence="2" id="KW-0175">Coiled coil</keyword>
<dbReference type="Gene3D" id="2.60.450.20">
    <property type="match status" value="1"/>
</dbReference>
<dbReference type="CTD" id="40859"/>
<proteinExistence type="inferred from homology"/>